<organism evidence="1 2">
    <name type="scientific">Rhodococcoides kroppenstedtii</name>
    <dbReference type="NCBI Taxonomy" id="293050"/>
    <lineage>
        <taxon>Bacteria</taxon>
        <taxon>Bacillati</taxon>
        <taxon>Actinomycetota</taxon>
        <taxon>Actinomycetes</taxon>
        <taxon>Mycobacteriales</taxon>
        <taxon>Nocardiaceae</taxon>
        <taxon>Rhodococcoides</taxon>
    </lineage>
</organism>
<dbReference type="Proteomes" id="UP000182054">
    <property type="component" value="Unassembled WGS sequence"/>
</dbReference>
<dbReference type="AlphaFoldDB" id="A0A1I0UAE0"/>
<reference evidence="1 2" key="1">
    <citation type="submission" date="2016-10" db="EMBL/GenBank/DDBJ databases">
        <authorList>
            <person name="de Groot N.N."/>
        </authorList>
    </citation>
    <scope>NUCLEOTIDE SEQUENCE [LARGE SCALE GENOMIC DNA]</scope>
    <source>
        <strain evidence="1 2">DSM 44908</strain>
    </source>
</reference>
<proteinExistence type="predicted"/>
<protein>
    <submittedName>
        <fullName evidence="1">Uncharacterized protein</fullName>
    </submittedName>
</protein>
<gene>
    <name evidence="1" type="ORF">SAMN05444374_116105</name>
</gene>
<accession>A0A1I0UAE0</accession>
<evidence type="ECO:0000313" key="2">
    <source>
        <dbReference type="Proteomes" id="UP000182054"/>
    </source>
</evidence>
<name>A0A1I0UAE0_9NOCA</name>
<sequence>MIRAMTTSRVLLTHASEGEPVLDLATGDLSFDGMAWHFPADLQDGDVVVHVARGRRTAVVSVATVVRRAGEPAYYAHEDLLSRPVVDTTFWRATARALPTRSVVLNDGERWLDDLERLRYLPAPWPVLDASACTDPARIQRAVLEDGDVADIGRCAGCRGRLSTGHPHLEGSVLFFLCDRCHDTVHHPFGPTVAGLAAHHAPVCPRCGSRDTVEILYGMPPGPVPDDVPIGGCVLDPSGPDLACRTCGHWFRSDRLEPA</sequence>
<evidence type="ECO:0000313" key="1">
    <source>
        <dbReference type="EMBL" id="SFA61049.1"/>
    </source>
</evidence>
<dbReference type="EMBL" id="FOJN01000016">
    <property type="protein sequence ID" value="SFA61049.1"/>
    <property type="molecule type" value="Genomic_DNA"/>
</dbReference>